<dbReference type="Proteomes" id="UP001163828">
    <property type="component" value="Unassembled WGS sequence"/>
</dbReference>
<sequence>MRAVSAILLILELFGALAYAMPKGTKGKKGRPQLSGSSATSTKTKTKGGTSTPVFPPSHWVNTPYTNCNAEKTEMINKWIMDAYNMTYEAEHMTHDNPAFIRYFFREDFSDFKTMIHSFNSRAHLGDRGKYHLKCAEYKPGSVCKKRSDWAFAFPYASTVYFCPVMFHNSFSKVPYSSKPFDNSPNGWCQPGSLPPHPSHVQVHEMAHLVLLSSHLRYPVSDYHDGTKQARKAAYNLKSRYASLRAKWEQRPRSRINSSPPVPPLYNAESYAASIVDFYFARKCGKDFIWS</sequence>
<comment type="caution">
    <text evidence="3">The sequence shown here is derived from an EMBL/GenBank/DDBJ whole genome shotgun (WGS) entry which is preliminary data.</text>
</comment>
<feature type="compositionally biased region" description="Low complexity" evidence="1">
    <location>
        <begin position="35"/>
        <end position="52"/>
    </location>
</feature>
<dbReference type="EMBL" id="MU790613">
    <property type="protein sequence ID" value="KAJ3996443.1"/>
    <property type="molecule type" value="Genomic_DNA"/>
</dbReference>
<keyword evidence="2" id="KW-0732">Signal</keyword>
<dbReference type="Gene3D" id="3.40.390.10">
    <property type="entry name" value="Collagenase (Catalytic Domain)"/>
    <property type="match status" value="1"/>
</dbReference>
<dbReference type="SUPFAM" id="SSF55486">
    <property type="entry name" value="Metalloproteases ('zincins'), catalytic domain"/>
    <property type="match status" value="1"/>
</dbReference>
<evidence type="ECO:0008006" key="5">
    <source>
        <dbReference type="Google" id="ProtNLM"/>
    </source>
</evidence>
<keyword evidence="4" id="KW-1185">Reference proteome</keyword>
<name>A0ABQ8QD76_9AGAR</name>
<proteinExistence type="predicted"/>
<evidence type="ECO:0000313" key="4">
    <source>
        <dbReference type="Proteomes" id="UP001163828"/>
    </source>
</evidence>
<evidence type="ECO:0000256" key="2">
    <source>
        <dbReference type="SAM" id="SignalP"/>
    </source>
</evidence>
<feature type="region of interest" description="Disordered" evidence="1">
    <location>
        <begin position="24"/>
        <end position="53"/>
    </location>
</feature>
<feature type="chain" id="PRO_5046183284" description="Lysine-specific metallo-endopeptidase domain-containing protein" evidence="2">
    <location>
        <begin position="21"/>
        <end position="291"/>
    </location>
</feature>
<dbReference type="InterPro" id="IPR024079">
    <property type="entry name" value="MetalloPept_cat_dom_sf"/>
</dbReference>
<feature type="signal peptide" evidence="2">
    <location>
        <begin position="1"/>
        <end position="20"/>
    </location>
</feature>
<reference evidence="3" key="1">
    <citation type="submission" date="2022-08" db="EMBL/GenBank/DDBJ databases">
        <authorList>
            <consortium name="DOE Joint Genome Institute"/>
            <person name="Min B."/>
            <person name="Riley R."/>
            <person name="Sierra-Patev S."/>
            <person name="Naranjo-Ortiz M."/>
            <person name="Looney B."/>
            <person name="Konkel Z."/>
            <person name="Slot J.C."/>
            <person name="Sakamoto Y."/>
            <person name="Steenwyk J.L."/>
            <person name="Rokas A."/>
            <person name="Carro J."/>
            <person name="Camarero S."/>
            <person name="Ferreira P."/>
            <person name="Molpeceres G."/>
            <person name="Ruiz-Duenas F.J."/>
            <person name="Serrano A."/>
            <person name="Henrissat B."/>
            <person name="Drula E."/>
            <person name="Hughes K.W."/>
            <person name="Mata J.L."/>
            <person name="Ishikawa N.K."/>
            <person name="Vargas-Isla R."/>
            <person name="Ushijima S."/>
            <person name="Smith C.A."/>
            <person name="Ahrendt S."/>
            <person name="Andreopoulos W."/>
            <person name="He G."/>
            <person name="Labutti K."/>
            <person name="Lipzen A."/>
            <person name="Ng V."/>
            <person name="Sandor L."/>
            <person name="Barry K."/>
            <person name="Martinez A.T."/>
            <person name="Xiao Y."/>
            <person name="Gibbons J.G."/>
            <person name="Terashima K."/>
            <person name="Hibbett D.S."/>
            <person name="Grigoriev I.V."/>
        </authorList>
    </citation>
    <scope>NUCLEOTIDE SEQUENCE</scope>
    <source>
        <strain evidence="3">TFB10827</strain>
    </source>
</reference>
<evidence type="ECO:0000313" key="3">
    <source>
        <dbReference type="EMBL" id="KAJ3996443.1"/>
    </source>
</evidence>
<evidence type="ECO:0000256" key="1">
    <source>
        <dbReference type="SAM" id="MobiDB-lite"/>
    </source>
</evidence>
<organism evidence="3 4">
    <name type="scientific">Lentinula boryana</name>
    <dbReference type="NCBI Taxonomy" id="40481"/>
    <lineage>
        <taxon>Eukaryota</taxon>
        <taxon>Fungi</taxon>
        <taxon>Dikarya</taxon>
        <taxon>Basidiomycota</taxon>
        <taxon>Agaricomycotina</taxon>
        <taxon>Agaricomycetes</taxon>
        <taxon>Agaricomycetidae</taxon>
        <taxon>Agaricales</taxon>
        <taxon>Marasmiineae</taxon>
        <taxon>Omphalotaceae</taxon>
        <taxon>Lentinula</taxon>
    </lineage>
</organism>
<accession>A0ABQ8QD76</accession>
<protein>
    <recommendedName>
        <fullName evidence="5">Lysine-specific metallo-endopeptidase domain-containing protein</fullName>
    </recommendedName>
</protein>
<gene>
    <name evidence="3" type="ORF">F5050DRAFT_1807756</name>
</gene>